<protein>
    <submittedName>
        <fullName evidence="5">Solute carrier organic anion transporter family member 3A1-like</fullName>
    </submittedName>
</protein>
<feature type="transmembrane region" description="Helical" evidence="3">
    <location>
        <begin position="139"/>
        <end position="160"/>
    </location>
</feature>
<dbReference type="InterPro" id="IPR036259">
    <property type="entry name" value="MFS_trans_sf"/>
</dbReference>
<dbReference type="PANTHER" id="PTHR11388">
    <property type="entry name" value="ORGANIC ANION TRANSPORTER"/>
    <property type="match status" value="1"/>
</dbReference>
<dbReference type="RefSeq" id="XP_014664504.1">
    <property type="nucleotide sequence ID" value="XM_014809018.1"/>
</dbReference>
<dbReference type="GeneID" id="106806879"/>
<evidence type="ECO:0000256" key="1">
    <source>
        <dbReference type="ARBA" id="ARBA00023157"/>
    </source>
</evidence>
<keyword evidence="1" id="KW-1015">Disulfide bond</keyword>
<evidence type="ECO:0000256" key="2">
    <source>
        <dbReference type="SAM" id="MobiDB-lite"/>
    </source>
</evidence>
<keyword evidence="3" id="KW-0812">Transmembrane</keyword>
<evidence type="ECO:0000313" key="4">
    <source>
        <dbReference type="Proteomes" id="UP000695022"/>
    </source>
</evidence>
<reference evidence="5" key="1">
    <citation type="submission" date="2025-08" db="UniProtKB">
        <authorList>
            <consortium name="RefSeq"/>
        </authorList>
    </citation>
    <scope>IDENTIFICATION</scope>
</reference>
<accession>A0ABM1DX33</accession>
<dbReference type="Pfam" id="PF03137">
    <property type="entry name" value="OATP"/>
    <property type="match status" value="1"/>
</dbReference>
<keyword evidence="4" id="KW-1185">Reference proteome</keyword>
<dbReference type="SUPFAM" id="SSF103473">
    <property type="entry name" value="MFS general substrate transporter"/>
    <property type="match status" value="1"/>
</dbReference>
<feature type="transmembrane region" description="Helical" evidence="3">
    <location>
        <begin position="208"/>
        <end position="230"/>
    </location>
</feature>
<dbReference type="InterPro" id="IPR004156">
    <property type="entry name" value="OATP"/>
</dbReference>
<dbReference type="Proteomes" id="UP000695022">
    <property type="component" value="Unplaced"/>
</dbReference>
<feature type="transmembrane region" description="Helical" evidence="3">
    <location>
        <begin position="284"/>
        <end position="310"/>
    </location>
</feature>
<feature type="transmembrane region" description="Helical" evidence="3">
    <location>
        <begin position="180"/>
        <end position="201"/>
    </location>
</feature>
<keyword evidence="3" id="KW-1133">Transmembrane helix</keyword>
<organism evidence="4 5">
    <name type="scientific">Priapulus caudatus</name>
    <name type="common">Priapulid worm</name>
    <dbReference type="NCBI Taxonomy" id="37621"/>
    <lineage>
        <taxon>Eukaryota</taxon>
        <taxon>Metazoa</taxon>
        <taxon>Ecdysozoa</taxon>
        <taxon>Scalidophora</taxon>
        <taxon>Priapulida</taxon>
        <taxon>Priapulimorpha</taxon>
        <taxon>Priapulimorphida</taxon>
        <taxon>Priapulidae</taxon>
        <taxon>Priapulus</taxon>
    </lineage>
</organism>
<evidence type="ECO:0000256" key="3">
    <source>
        <dbReference type="SAM" id="Phobius"/>
    </source>
</evidence>
<dbReference type="Gene3D" id="1.20.1250.20">
    <property type="entry name" value="MFS general substrate transporter like domains"/>
    <property type="match status" value="1"/>
</dbReference>
<gene>
    <name evidence="5" type="primary">LOC106806879</name>
</gene>
<name>A0ABM1DX33_PRICU</name>
<evidence type="ECO:0000313" key="5">
    <source>
        <dbReference type="RefSeq" id="XP_014664504.1"/>
    </source>
</evidence>
<dbReference type="PANTHER" id="PTHR11388:SF76">
    <property type="entry name" value="SOLUTE CARRIER ORGANIC ANION TRANSPORTER FAMILY MEMBER"/>
    <property type="match status" value="1"/>
</dbReference>
<sequence>MGGLARKSNTRDVSTVKRFFDSLKMNNIRNKFSKMENEAVRGVGDGDDNDDNAATPPPPPPRANSHLDNGGCHHIYGKTTPGDYVDAPPPPPDETAAGGALVNDTNPNNSFGSCGAGEELIEYGCGRVRPPLLRGCANIHFFLACHCALLLLYGLIYAYIASIQTTLERQFQINAKRASLLASANMIGYLPALIVVSYYGGRGHRPRYIAVGMLVVTAGSFFASLPYFAYGLKQEAQTAVVSYAGGNVSRVATEELCLRADSGANSTGWGCAGGAAAAAMNNGAYALVFAGMVMVGAGGASVVTLGFPYIDDNVTPKSSPLYLDPGFDISSPKSRRAC</sequence>
<proteinExistence type="predicted"/>
<keyword evidence="3" id="KW-0472">Membrane</keyword>
<feature type="region of interest" description="Disordered" evidence="2">
    <location>
        <begin position="32"/>
        <end position="102"/>
    </location>
</feature>